<evidence type="ECO:0000313" key="2">
    <source>
        <dbReference type="EMBL" id="NYT47323.1"/>
    </source>
</evidence>
<proteinExistence type="predicted"/>
<dbReference type="AlphaFoldDB" id="A0A7Z0MPF8"/>
<protein>
    <submittedName>
        <fullName evidence="2">Uncharacterized protein</fullName>
    </submittedName>
</protein>
<evidence type="ECO:0000313" key="3">
    <source>
        <dbReference type="Proteomes" id="UP000537890"/>
    </source>
</evidence>
<accession>A0A7Z0MPF8</accession>
<dbReference type="Proteomes" id="UP000537890">
    <property type="component" value="Unassembled WGS sequence"/>
</dbReference>
<sequence>MKKLLSIILLALPVTVMASHFNGNDIRISSETWYVDKDDNLIIKSVGTDIRVIPADTGNPDVSEFEMFTPSDAVDHSWSIDFVGVQDSIKLVFISPEVVNLDYQYNYDTDTNVGFHFQDVGDAYPPITAVRASTSFAPKGFDPSLIRFDETIFT</sequence>
<dbReference type="EMBL" id="JACCHS010000123">
    <property type="protein sequence ID" value="NYT47323.1"/>
    <property type="molecule type" value="Genomic_DNA"/>
</dbReference>
<keyword evidence="1" id="KW-0732">Signal</keyword>
<reference evidence="2 3" key="1">
    <citation type="submission" date="2020-05" db="EMBL/GenBank/DDBJ databases">
        <title>Horizontal transmission and recombination maintain forever young bacterial symbiont genomes.</title>
        <authorList>
            <person name="Russell S.L."/>
            <person name="Pepper-Tunick E."/>
            <person name="Svedberg J."/>
            <person name="Byrne A."/>
            <person name="Ruelas Castillo J."/>
            <person name="Vollmers C."/>
            <person name="Beinart R.A."/>
            <person name="Corbett-Detig R."/>
        </authorList>
    </citation>
    <scope>NUCLEOTIDE SEQUENCE [LARGE SCALE GENOMIC DNA]</scope>
    <source>
        <strain evidence="2">4727-3</strain>
    </source>
</reference>
<evidence type="ECO:0000256" key="1">
    <source>
        <dbReference type="SAM" id="SignalP"/>
    </source>
</evidence>
<name>A0A7Z0MPF8_9GAMM</name>
<organism evidence="2 3">
    <name type="scientific">Candidatus Methanofishera endochildressiae</name>
    <dbReference type="NCBI Taxonomy" id="2738884"/>
    <lineage>
        <taxon>Bacteria</taxon>
        <taxon>Pseudomonadati</taxon>
        <taxon>Pseudomonadota</taxon>
        <taxon>Gammaproteobacteria</taxon>
        <taxon>Candidatus Methanofishera</taxon>
    </lineage>
</organism>
<feature type="signal peptide" evidence="1">
    <location>
        <begin position="1"/>
        <end position="18"/>
    </location>
</feature>
<comment type="caution">
    <text evidence="2">The sequence shown here is derived from an EMBL/GenBank/DDBJ whole genome shotgun (WGS) entry which is preliminary data.</text>
</comment>
<gene>
    <name evidence="2" type="ORF">H0A75_06830</name>
</gene>
<feature type="chain" id="PRO_5031101015" evidence="1">
    <location>
        <begin position="19"/>
        <end position="154"/>
    </location>
</feature>